<gene>
    <name evidence="1" type="ORF">B1A_16022</name>
</gene>
<reference evidence="1" key="1">
    <citation type="submission" date="2013-08" db="EMBL/GenBank/DDBJ databases">
        <authorList>
            <person name="Mendez C."/>
            <person name="Richter M."/>
            <person name="Ferrer M."/>
            <person name="Sanchez J."/>
        </authorList>
    </citation>
    <scope>NUCLEOTIDE SEQUENCE</scope>
</reference>
<feature type="non-terminal residue" evidence="1">
    <location>
        <position position="1"/>
    </location>
</feature>
<dbReference type="SUPFAM" id="SSF75445">
    <property type="entry name" value="D-ribose-5-phosphate isomerase (RpiA), lid domain"/>
    <property type="match status" value="1"/>
</dbReference>
<dbReference type="AlphaFoldDB" id="T1AMH8"/>
<dbReference type="GO" id="GO:0004751">
    <property type="term" value="F:ribose-5-phosphate isomerase activity"/>
    <property type="evidence" value="ECO:0007669"/>
    <property type="project" value="InterPro"/>
</dbReference>
<comment type="caution">
    <text evidence="1">The sequence shown here is derived from an EMBL/GenBank/DDBJ whole genome shotgun (WGS) entry which is preliminary data.</text>
</comment>
<dbReference type="PANTHER" id="PTHR11934:SF0">
    <property type="entry name" value="RIBOSE-5-PHOSPHATE ISOMERASE"/>
    <property type="match status" value="1"/>
</dbReference>
<accession>T1AMH8</accession>
<dbReference type="InterPro" id="IPR004788">
    <property type="entry name" value="Ribose5P_isomerase_type_A"/>
</dbReference>
<organism evidence="1">
    <name type="scientific">mine drainage metagenome</name>
    <dbReference type="NCBI Taxonomy" id="410659"/>
    <lineage>
        <taxon>unclassified sequences</taxon>
        <taxon>metagenomes</taxon>
        <taxon>ecological metagenomes</taxon>
    </lineage>
</organism>
<dbReference type="Pfam" id="PF06026">
    <property type="entry name" value="Rib_5-P_isom_A"/>
    <property type="match status" value="1"/>
</dbReference>
<sequence length="116" mass="12267">REKIVAAAAERFVCIIDDGKLAGALGAFPLPIEVIPMARALVTRAIEARGGRTVWRRGFVTDNGNQIIDVQGLAMCDPPALERELDAITGVVTVGLFALRPADLLLVGTEAGTETI</sequence>
<proteinExistence type="predicted"/>
<dbReference type="EMBL" id="AUZX01011775">
    <property type="protein sequence ID" value="EQD41939.1"/>
    <property type="molecule type" value="Genomic_DNA"/>
</dbReference>
<dbReference type="PANTHER" id="PTHR11934">
    <property type="entry name" value="RIBOSE-5-PHOSPHATE ISOMERASE"/>
    <property type="match status" value="1"/>
</dbReference>
<keyword evidence="1" id="KW-0413">Isomerase</keyword>
<dbReference type="Gene3D" id="3.30.70.260">
    <property type="match status" value="1"/>
</dbReference>
<reference evidence="1" key="2">
    <citation type="journal article" date="2014" name="ISME J.">
        <title>Microbial stratification in low pH oxic and suboxic macroscopic growths along an acid mine drainage.</title>
        <authorList>
            <person name="Mendez-Garcia C."/>
            <person name="Mesa V."/>
            <person name="Sprenger R.R."/>
            <person name="Richter M."/>
            <person name="Diez M.S."/>
            <person name="Solano J."/>
            <person name="Bargiela R."/>
            <person name="Golyshina O.V."/>
            <person name="Manteca A."/>
            <person name="Ramos J.L."/>
            <person name="Gallego J.R."/>
            <person name="Llorente I."/>
            <person name="Martins Dos Santos V.A."/>
            <person name="Jensen O.N."/>
            <person name="Pelaez A.I."/>
            <person name="Sanchez J."/>
            <person name="Ferrer M."/>
        </authorList>
    </citation>
    <scope>NUCLEOTIDE SEQUENCE</scope>
</reference>
<evidence type="ECO:0000313" key="1">
    <source>
        <dbReference type="EMBL" id="EQD41939.1"/>
    </source>
</evidence>
<protein>
    <submittedName>
        <fullName evidence="1">Ribose 5-phosphate isomerase</fullName>
    </submittedName>
</protein>
<dbReference type="GO" id="GO:0009052">
    <property type="term" value="P:pentose-phosphate shunt, non-oxidative branch"/>
    <property type="evidence" value="ECO:0007669"/>
    <property type="project" value="InterPro"/>
</dbReference>
<dbReference type="GO" id="GO:0006014">
    <property type="term" value="P:D-ribose metabolic process"/>
    <property type="evidence" value="ECO:0007669"/>
    <property type="project" value="TreeGrafter"/>
</dbReference>
<name>T1AMH8_9ZZZZ</name>
<dbReference type="GO" id="GO:0005829">
    <property type="term" value="C:cytosol"/>
    <property type="evidence" value="ECO:0007669"/>
    <property type="project" value="TreeGrafter"/>
</dbReference>